<sequence>MSEDAVTSKHIVLYSPSRRVKLETPTAEFDEAVAILRTEPGTRKYLLGHLPATMTTEESKERRESRSKRPQDPRPQCLGGSTGAFNIDTIQNTCEAGILVATKYQGKERGFHRVTLETAMENAPMRGWLERVAGVRQEGTKIECWADKAGGWTDVASYALLEREWKASIKARLEKRIADRK</sequence>
<name>A0A8H6IA16_9AGAR</name>
<dbReference type="SUPFAM" id="SSF55729">
    <property type="entry name" value="Acyl-CoA N-acyltransferases (Nat)"/>
    <property type="match status" value="1"/>
</dbReference>
<feature type="compositionally biased region" description="Basic and acidic residues" evidence="1">
    <location>
        <begin position="57"/>
        <end position="72"/>
    </location>
</feature>
<gene>
    <name evidence="2" type="ORF">DFP72DRAFT_988520</name>
</gene>
<keyword evidence="3" id="KW-1185">Reference proteome</keyword>
<comment type="caution">
    <text evidence="2">The sequence shown here is derived from an EMBL/GenBank/DDBJ whole genome shotgun (WGS) entry which is preliminary data.</text>
</comment>
<feature type="region of interest" description="Disordered" evidence="1">
    <location>
        <begin position="46"/>
        <end position="82"/>
    </location>
</feature>
<evidence type="ECO:0000313" key="3">
    <source>
        <dbReference type="Proteomes" id="UP000521943"/>
    </source>
</evidence>
<dbReference type="AlphaFoldDB" id="A0A8H6IA16"/>
<reference evidence="2 3" key="1">
    <citation type="submission" date="2020-07" db="EMBL/GenBank/DDBJ databases">
        <title>Comparative genomics of pyrophilous fungi reveals a link between fire events and developmental genes.</title>
        <authorList>
            <consortium name="DOE Joint Genome Institute"/>
            <person name="Steindorff A.S."/>
            <person name="Carver A."/>
            <person name="Calhoun S."/>
            <person name="Stillman K."/>
            <person name="Liu H."/>
            <person name="Lipzen A."/>
            <person name="Pangilinan J."/>
            <person name="Labutti K."/>
            <person name="Bruns T.D."/>
            <person name="Grigoriev I.V."/>
        </authorList>
    </citation>
    <scope>NUCLEOTIDE SEQUENCE [LARGE SCALE GENOMIC DNA]</scope>
    <source>
        <strain evidence="2 3">CBS 144469</strain>
    </source>
</reference>
<dbReference type="Gene3D" id="3.40.630.30">
    <property type="match status" value="1"/>
</dbReference>
<evidence type="ECO:0000256" key="1">
    <source>
        <dbReference type="SAM" id="MobiDB-lite"/>
    </source>
</evidence>
<protein>
    <submittedName>
        <fullName evidence="2">Uncharacterized protein</fullName>
    </submittedName>
</protein>
<proteinExistence type="predicted"/>
<dbReference type="Proteomes" id="UP000521943">
    <property type="component" value="Unassembled WGS sequence"/>
</dbReference>
<evidence type="ECO:0000313" key="2">
    <source>
        <dbReference type="EMBL" id="KAF6760298.1"/>
    </source>
</evidence>
<accession>A0A8H6IA16</accession>
<dbReference type="EMBL" id="JACGCI010000013">
    <property type="protein sequence ID" value="KAF6760298.1"/>
    <property type="molecule type" value="Genomic_DNA"/>
</dbReference>
<dbReference type="InterPro" id="IPR016181">
    <property type="entry name" value="Acyl_CoA_acyltransferase"/>
</dbReference>
<organism evidence="2 3">
    <name type="scientific">Ephemerocybe angulata</name>
    <dbReference type="NCBI Taxonomy" id="980116"/>
    <lineage>
        <taxon>Eukaryota</taxon>
        <taxon>Fungi</taxon>
        <taxon>Dikarya</taxon>
        <taxon>Basidiomycota</taxon>
        <taxon>Agaricomycotina</taxon>
        <taxon>Agaricomycetes</taxon>
        <taxon>Agaricomycetidae</taxon>
        <taxon>Agaricales</taxon>
        <taxon>Agaricineae</taxon>
        <taxon>Psathyrellaceae</taxon>
        <taxon>Ephemerocybe</taxon>
    </lineage>
</organism>
<dbReference type="OrthoDB" id="64477at2759"/>